<dbReference type="GO" id="GO:0032259">
    <property type="term" value="P:methylation"/>
    <property type="evidence" value="ECO:0007669"/>
    <property type="project" value="UniProtKB-KW"/>
</dbReference>
<evidence type="ECO:0000313" key="3">
    <source>
        <dbReference type="EMBL" id="RAP03580.1"/>
    </source>
</evidence>
<dbReference type="GO" id="GO:0016020">
    <property type="term" value="C:membrane"/>
    <property type="evidence" value="ECO:0007669"/>
    <property type="project" value="InterPro"/>
</dbReference>
<dbReference type="EMBL" id="NGJK01000016">
    <property type="protein sequence ID" value="RAP03580.1"/>
    <property type="molecule type" value="Genomic_DNA"/>
</dbReference>
<keyword evidence="1" id="KW-0472">Membrane</keyword>
<dbReference type="GO" id="GO:0030269">
    <property type="term" value="F:tetrahydromethanopterin S-methyltransferase activity"/>
    <property type="evidence" value="ECO:0007669"/>
    <property type="project" value="InterPro"/>
</dbReference>
<dbReference type="Proteomes" id="UP000248557">
    <property type="component" value="Unassembled WGS sequence"/>
</dbReference>
<keyword evidence="3" id="KW-0489">Methyltransferase</keyword>
<feature type="domain" description="Tetrahydromethanopterin S-methyltransferase F subunit" evidence="2">
    <location>
        <begin position="5"/>
        <end position="54"/>
    </location>
</feature>
<organism evidence="3 4">
    <name type="scientific">Methanosphaera stadtmanae</name>
    <dbReference type="NCBI Taxonomy" id="2317"/>
    <lineage>
        <taxon>Archaea</taxon>
        <taxon>Methanobacteriati</taxon>
        <taxon>Methanobacteriota</taxon>
        <taxon>Methanomada group</taxon>
        <taxon>Methanobacteria</taxon>
        <taxon>Methanobacteriales</taxon>
        <taxon>Methanobacteriaceae</taxon>
        <taxon>Methanosphaera</taxon>
    </lineage>
</organism>
<dbReference type="GeneID" id="3854952"/>
<name>A0A328QA77_9EURY</name>
<dbReference type="NCBIfam" id="TIGR02507">
    <property type="entry name" value="MtrF"/>
    <property type="match status" value="1"/>
</dbReference>
<feature type="transmembrane region" description="Helical" evidence="1">
    <location>
        <begin position="38"/>
        <end position="57"/>
    </location>
</feature>
<accession>A0A328QA77</accession>
<gene>
    <name evidence="3" type="ORF">CA615_01555</name>
</gene>
<keyword evidence="1" id="KW-1133">Transmembrane helix</keyword>
<evidence type="ECO:0000313" key="4">
    <source>
        <dbReference type="Proteomes" id="UP000248557"/>
    </source>
</evidence>
<keyword evidence="1" id="KW-0812">Transmembrane</keyword>
<dbReference type="AlphaFoldDB" id="A0A328QA77"/>
<dbReference type="InterPro" id="IPR013347">
    <property type="entry name" value="MeTrfase_F_su"/>
</dbReference>
<evidence type="ECO:0000259" key="2">
    <source>
        <dbReference type="Pfam" id="PF09472"/>
    </source>
</evidence>
<dbReference type="GO" id="GO:0015948">
    <property type="term" value="P:methanogenesis"/>
    <property type="evidence" value="ECO:0007669"/>
    <property type="project" value="InterPro"/>
</dbReference>
<dbReference type="RefSeq" id="WP_011405915.1">
    <property type="nucleotide sequence ID" value="NZ_CATZNA010000021.1"/>
</dbReference>
<proteinExistence type="predicted"/>
<protein>
    <submittedName>
        <fullName evidence="3">Tetrahydromethanopterin S-methyltransferase subunit F</fullName>
    </submittedName>
</protein>
<keyword evidence="3" id="KW-0808">Transferase</keyword>
<sequence>MILDNIGKLVESIEYKSQLIGRKERLVCGVEKTRFKGILIGFIITLFIVGLPFISYYRGGF</sequence>
<evidence type="ECO:0000256" key="1">
    <source>
        <dbReference type="SAM" id="Phobius"/>
    </source>
</evidence>
<reference evidence="3 4" key="1">
    <citation type="submission" date="2017-05" db="EMBL/GenBank/DDBJ databases">
        <title>Host range expansion of the Methanosphaera genus to humans and monogastric animals involves recent and extensive reduction in genome content.</title>
        <authorList>
            <person name="Hoedt E.C."/>
            <person name="Volmer J.G."/>
            <person name="Parks D.H."/>
            <person name="Rosewarne C.P."/>
            <person name="Denman S.E."/>
            <person name="Mcsweeney C.S."/>
            <person name="O Cuiv P."/>
            <person name="Hugenholtz P."/>
            <person name="Tyson G.W."/>
            <person name="Morrison M."/>
        </authorList>
    </citation>
    <scope>NUCLEOTIDE SEQUENCE [LARGE SCALE GENOMIC DNA]</scope>
    <source>
        <strain evidence="3 4">PA5</strain>
    </source>
</reference>
<comment type="caution">
    <text evidence="3">The sequence shown here is derived from an EMBL/GenBank/DDBJ whole genome shotgun (WGS) entry which is preliminary data.</text>
</comment>
<dbReference type="Pfam" id="PF09472">
    <property type="entry name" value="MtrF"/>
    <property type="match status" value="1"/>
</dbReference>